<evidence type="ECO:0000259" key="10">
    <source>
        <dbReference type="PROSITE" id="PS51755"/>
    </source>
</evidence>
<evidence type="ECO:0000259" key="9">
    <source>
        <dbReference type="PROSITE" id="PS50110"/>
    </source>
</evidence>
<dbReference type="Proteomes" id="UP001501116">
    <property type="component" value="Unassembled WGS sequence"/>
</dbReference>
<evidence type="ECO:0000256" key="8">
    <source>
        <dbReference type="PROSITE-ProRule" id="PRU01091"/>
    </source>
</evidence>
<dbReference type="SUPFAM" id="SSF46894">
    <property type="entry name" value="C-terminal effector domain of the bipartite response regulators"/>
    <property type="match status" value="1"/>
</dbReference>
<evidence type="ECO:0000256" key="6">
    <source>
        <dbReference type="ARBA" id="ARBA00023163"/>
    </source>
</evidence>
<feature type="DNA-binding region" description="OmpR/PhoB-type" evidence="8">
    <location>
        <begin position="149"/>
        <end position="242"/>
    </location>
</feature>
<dbReference type="Gene3D" id="1.10.10.10">
    <property type="entry name" value="Winged helix-like DNA-binding domain superfamily/Winged helix DNA-binding domain"/>
    <property type="match status" value="1"/>
</dbReference>
<dbReference type="PROSITE" id="PS50110">
    <property type="entry name" value="RESPONSE_REGULATORY"/>
    <property type="match status" value="1"/>
</dbReference>
<evidence type="ECO:0000256" key="2">
    <source>
        <dbReference type="ARBA" id="ARBA00022553"/>
    </source>
</evidence>
<evidence type="ECO:0000313" key="11">
    <source>
        <dbReference type="EMBL" id="GAA1985969.1"/>
    </source>
</evidence>
<evidence type="ECO:0000256" key="4">
    <source>
        <dbReference type="ARBA" id="ARBA00023015"/>
    </source>
</evidence>
<sequence>METVAVVKVGVLGGADVATAGGRGAPAGVLVVNGDRRTAGVLANLFFRNGYEVAQAHDGYRGLELALSRRFDVAVIDRGLPVFTGLELVGRLRSAGTPSPSIMLTSCATVRDRVEGLHAGADDCLGAPFDVAELLARVRALRRRNGAVPETLRLDTARVDLRRRAVALPDGGQVPLTKQECALLAALCREPQRVFSRASLHELVFPGTQSKSIVDTYVYHLRRKLGRTVVLTVHGVGYRLGAVRPAAARQPTPIPSAATR</sequence>
<dbReference type="RefSeq" id="WP_344429830.1">
    <property type="nucleotide sequence ID" value="NZ_BAAANN010000043.1"/>
</dbReference>
<comment type="caution">
    <text evidence="11">The sequence shown here is derived from an EMBL/GenBank/DDBJ whole genome shotgun (WGS) entry which is preliminary data.</text>
</comment>
<dbReference type="CDD" id="cd00383">
    <property type="entry name" value="trans_reg_C"/>
    <property type="match status" value="1"/>
</dbReference>
<proteinExistence type="predicted"/>
<feature type="modified residue" description="4-aspartylphosphate" evidence="7">
    <location>
        <position position="77"/>
    </location>
</feature>
<dbReference type="SMART" id="SM00448">
    <property type="entry name" value="REC"/>
    <property type="match status" value="1"/>
</dbReference>
<feature type="domain" description="OmpR/PhoB-type" evidence="10">
    <location>
        <begin position="149"/>
        <end position="242"/>
    </location>
</feature>
<dbReference type="InterPro" id="IPR001789">
    <property type="entry name" value="Sig_transdc_resp-reg_receiver"/>
</dbReference>
<keyword evidence="3" id="KW-0902">Two-component regulatory system</keyword>
<dbReference type="InterPro" id="IPR039420">
    <property type="entry name" value="WalR-like"/>
</dbReference>
<organism evidence="11 12">
    <name type="scientific">Amycolatopsis minnesotensis</name>
    <dbReference type="NCBI Taxonomy" id="337894"/>
    <lineage>
        <taxon>Bacteria</taxon>
        <taxon>Bacillati</taxon>
        <taxon>Actinomycetota</taxon>
        <taxon>Actinomycetes</taxon>
        <taxon>Pseudonocardiales</taxon>
        <taxon>Pseudonocardiaceae</taxon>
        <taxon>Amycolatopsis</taxon>
    </lineage>
</organism>
<keyword evidence="4" id="KW-0805">Transcription regulation</keyword>
<dbReference type="Gene3D" id="3.40.50.2300">
    <property type="match status" value="1"/>
</dbReference>
<dbReference type="Pfam" id="PF00072">
    <property type="entry name" value="Response_reg"/>
    <property type="match status" value="1"/>
</dbReference>
<evidence type="ECO:0000256" key="5">
    <source>
        <dbReference type="ARBA" id="ARBA00023125"/>
    </source>
</evidence>
<evidence type="ECO:0000256" key="7">
    <source>
        <dbReference type="PROSITE-ProRule" id="PRU00169"/>
    </source>
</evidence>
<feature type="domain" description="Response regulatory" evidence="9">
    <location>
        <begin position="28"/>
        <end position="142"/>
    </location>
</feature>
<keyword evidence="12" id="KW-1185">Reference proteome</keyword>
<name>A0ABN2SFQ2_9PSEU</name>
<accession>A0ABN2SFQ2</accession>
<dbReference type="InterPro" id="IPR016032">
    <property type="entry name" value="Sig_transdc_resp-reg_C-effctor"/>
</dbReference>
<dbReference type="PANTHER" id="PTHR48111">
    <property type="entry name" value="REGULATOR OF RPOS"/>
    <property type="match status" value="1"/>
</dbReference>
<dbReference type="SUPFAM" id="SSF52172">
    <property type="entry name" value="CheY-like"/>
    <property type="match status" value="1"/>
</dbReference>
<dbReference type="PANTHER" id="PTHR48111:SF22">
    <property type="entry name" value="REGULATOR OF RPOS"/>
    <property type="match status" value="1"/>
</dbReference>
<evidence type="ECO:0000256" key="3">
    <source>
        <dbReference type="ARBA" id="ARBA00023012"/>
    </source>
</evidence>
<dbReference type="Gene3D" id="6.10.250.690">
    <property type="match status" value="1"/>
</dbReference>
<keyword evidence="6" id="KW-0804">Transcription</keyword>
<dbReference type="SMART" id="SM00862">
    <property type="entry name" value="Trans_reg_C"/>
    <property type="match status" value="1"/>
</dbReference>
<evidence type="ECO:0000313" key="12">
    <source>
        <dbReference type="Proteomes" id="UP001501116"/>
    </source>
</evidence>
<dbReference type="EMBL" id="BAAANN010000043">
    <property type="protein sequence ID" value="GAA1985969.1"/>
    <property type="molecule type" value="Genomic_DNA"/>
</dbReference>
<evidence type="ECO:0000256" key="1">
    <source>
        <dbReference type="ARBA" id="ARBA00004496"/>
    </source>
</evidence>
<dbReference type="InterPro" id="IPR001867">
    <property type="entry name" value="OmpR/PhoB-type_DNA-bd"/>
</dbReference>
<gene>
    <name evidence="11" type="ORF">GCM10009754_74640</name>
</gene>
<dbReference type="PROSITE" id="PS51755">
    <property type="entry name" value="OMPR_PHOB"/>
    <property type="match status" value="1"/>
</dbReference>
<keyword evidence="5 8" id="KW-0238">DNA-binding</keyword>
<keyword evidence="2 7" id="KW-0597">Phosphoprotein</keyword>
<dbReference type="InterPro" id="IPR011006">
    <property type="entry name" value="CheY-like_superfamily"/>
</dbReference>
<protein>
    <submittedName>
        <fullName evidence="11">Response regulator transcription factor</fullName>
    </submittedName>
</protein>
<comment type="subcellular location">
    <subcellularLocation>
        <location evidence="1">Cytoplasm</location>
    </subcellularLocation>
</comment>
<dbReference type="InterPro" id="IPR036388">
    <property type="entry name" value="WH-like_DNA-bd_sf"/>
</dbReference>
<dbReference type="Pfam" id="PF00486">
    <property type="entry name" value="Trans_reg_C"/>
    <property type="match status" value="1"/>
</dbReference>
<reference evidence="11 12" key="1">
    <citation type="journal article" date="2019" name="Int. J. Syst. Evol. Microbiol.">
        <title>The Global Catalogue of Microorganisms (GCM) 10K type strain sequencing project: providing services to taxonomists for standard genome sequencing and annotation.</title>
        <authorList>
            <consortium name="The Broad Institute Genomics Platform"/>
            <consortium name="The Broad Institute Genome Sequencing Center for Infectious Disease"/>
            <person name="Wu L."/>
            <person name="Ma J."/>
        </authorList>
    </citation>
    <scope>NUCLEOTIDE SEQUENCE [LARGE SCALE GENOMIC DNA]</scope>
    <source>
        <strain evidence="11 12">JCM 14545</strain>
    </source>
</reference>